<comment type="caution">
    <text evidence="2">The sequence shown here is derived from an EMBL/GenBank/DDBJ whole genome shotgun (WGS) entry which is preliminary data.</text>
</comment>
<dbReference type="RefSeq" id="WP_066967512.1">
    <property type="nucleotide sequence ID" value="NZ_CP023449.1"/>
</dbReference>
<dbReference type="Proteomes" id="UP000218934">
    <property type="component" value="Unassembled WGS sequence"/>
</dbReference>
<dbReference type="InterPro" id="IPR029045">
    <property type="entry name" value="ClpP/crotonase-like_dom_sf"/>
</dbReference>
<dbReference type="AlphaFoldDB" id="A0A2A4FQX5"/>
<proteinExistence type="inferred from homology"/>
<dbReference type="Gene3D" id="3.90.226.10">
    <property type="entry name" value="2-enoyl-CoA Hydratase, Chain A, domain 1"/>
    <property type="match status" value="1"/>
</dbReference>
<dbReference type="KEGG" id="rdi:CMV14_07590"/>
<dbReference type="InterPro" id="IPR001753">
    <property type="entry name" value="Enoyl-CoA_hydra/iso"/>
</dbReference>
<evidence type="ECO:0000256" key="1">
    <source>
        <dbReference type="ARBA" id="ARBA00005254"/>
    </source>
</evidence>
<protein>
    <submittedName>
        <fullName evidence="2">Enoyl-CoA hydratase/isomerase family protein</fullName>
    </submittedName>
</protein>
<accession>A0A2A4FQX5</accession>
<gene>
    <name evidence="2" type="ORF">COO09_19780</name>
</gene>
<dbReference type="EMBL" id="NWUF01000026">
    <property type="protein sequence ID" value="PCE40567.1"/>
    <property type="molecule type" value="Genomic_DNA"/>
</dbReference>
<evidence type="ECO:0000313" key="3">
    <source>
        <dbReference type="Proteomes" id="UP000218934"/>
    </source>
</evidence>
<sequence>MNEPEILWQVNGRIATLTLNRPARRNALVPDMLDMAAGHLARLGRDDAAVVVIEGAGPSFCAGVDLNAAASLDAAGRDRFTRSAHELQRLIETIPQPVIAKVRGHCLTGGLEIAIACDLIVAADDARFGDTHALVGFRPRWGMSQRLPYLIGPARAREMVYTGRQIDAAEAARIGLISRHVPAEQLDAAVGGMAEAIMKGNPDSIAAYKDLFRQAREPGFSQGVAYEGATEYAIRRPPT</sequence>
<dbReference type="SUPFAM" id="SSF52096">
    <property type="entry name" value="ClpP/crotonase"/>
    <property type="match status" value="1"/>
</dbReference>
<reference evidence="2 3" key="1">
    <citation type="submission" date="2017-09" db="EMBL/GenBank/DDBJ databases">
        <title>The Catabolism of 3,6-Dichlorosalicylic acid is Initiated by the Cytochrome P450 Monooxygenase DsmABC in Rhizorhabdus dicambivorans Ndbn-20.</title>
        <authorList>
            <person name="Na L."/>
        </authorList>
    </citation>
    <scope>NUCLEOTIDE SEQUENCE [LARGE SCALE GENOMIC DNA]</scope>
    <source>
        <strain evidence="2 3">Ndbn-20m</strain>
    </source>
</reference>
<dbReference type="Pfam" id="PF00378">
    <property type="entry name" value="ECH_1"/>
    <property type="match status" value="1"/>
</dbReference>
<keyword evidence="3" id="KW-1185">Reference proteome</keyword>
<keyword evidence="2" id="KW-0413">Isomerase</keyword>
<dbReference type="GO" id="GO:0016853">
    <property type="term" value="F:isomerase activity"/>
    <property type="evidence" value="ECO:0007669"/>
    <property type="project" value="UniProtKB-KW"/>
</dbReference>
<evidence type="ECO:0000313" key="2">
    <source>
        <dbReference type="EMBL" id="PCE40567.1"/>
    </source>
</evidence>
<dbReference type="PANTHER" id="PTHR43802">
    <property type="entry name" value="ENOYL-COA HYDRATASE"/>
    <property type="match status" value="1"/>
</dbReference>
<dbReference type="OrthoDB" id="7225138at2"/>
<dbReference type="PANTHER" id="PTHR43802:SF1">
    <property type="entry name" value="IP11341P-RELATED"/>
    <property type="match status" value="1"/>
</dbReference>
<name>A0A2A4FQX5_9SPHN</name>
<comment type="similarity">
    <text evidence="1">Belongs to the enoyl-CoA hydratase/isomerase family.</text>
</comment>
<organism evidence="2 3">
    <name type="scientific">Rhizorhabdus dicambivorans</name>
    <dbReference type="NCBI Taxonomy" id="1850238"/>
    <lineage>
        <taxon>Bacteria</taxon>
        <taxon>Pseudomonadati</taxon>
        <taxon>Pseudomonadota</taxon>
        <taxon>Alphaproteobacteria</taxon>
        <taxon>Sphingomonadales</taxon>
        <taxon>Sphingomonadaceae</taxon>
        <taxon>Rhizorhabdus</taxon>
    </lineage>
</organism>
<dbReference type="CDD" id="cd06558">
    <property type="entry name" value="crotonase-like"/>
    <property type="match status" value="1"/>
</dbReference>